<proteinExistence type="predicted"/>
<evidence type="ECO:0000256" key="1">
    <source>
        <dbReference type="SAM" id="SignalP"/>
    </source>
</evidence>
<name>A0A9D2PC98_9FIRM</name>
<evidence type="ECO:0000313" key="2">
    <source>
        <dbReference type="EMBL" id="HJC46218.1"/>
    </source>
</evidence>
<evidence type="ECO:0008006" key="4">
    <source>
        <dbReference type="Google" id="ProtNLM"/>
    </source>
</evidence>
<reference evidence="2" key="1">
    <citation type="journal article" date="2021" name="PeerJ">
        <title>Extensive microbial diversity within the chicken gut microbiome revealed by metagenomics and culture.</title>
        <authorList>
            <person name="Gilroy R."/>
            <person name="Ravi A."/>
            <person name="Getino M."/>
            <person name="Pursley I."/>
            <person name="Horton D.L."/>
            <person name="Alikhan N.F."/>
            <person name="Baker D."/>
            <person name="Gharbi K."/>
            <person name="Hall N."/>
            <person name="Watson M."/>
            <person name="Adriaenssens E.M."/>
            <person name="Foster-Nyarko E."/>
            <person name="Jarju S."/>
            <person name="Secka A."/>
            <person name="Antonio M."/>
            <person name="Oren A."/>
            <person name="Chaudhuri R.R."/>
            <person name="La Ragione R."/>
            <person name="Hildebrand F."/>
            <person name="Pallen M.J."/>
        </authorList>
    </citation>
    <scope>NUCLEOTIDE SEQUENCE</scope>
    <source>
        <strain evidence="2">ChiSjej5B23-2810</strain>
    </source>
</reference>
<reference evidence="2" key="2">
    <citation type="submission" date="2021-04" db="EMBL/GenBank/DDBJ databases">
        <authorList>
            <person name="Gilroy R."/>
        </authorList>
    </citation>
    <scope>NUCLEOTIDE SEQUENCE</scope>
    <source>
        <strain evidence="2">ChiSjej5B23-2810</strain>
    </source>
</reference>
<accession>A0A9D2PC98</accession>
<gene>
    <name evidence="2" type="ORF">H9703_08820</name>
</gene>
<evidence type="ECO:0000313" key="3">
    <source>
        <dbReference type="Proteomes" id="UP000823906"/>
    </source>
</evidence>
<comment type="caution">
    <text evidence="2">The sequence shown here is derived from an EMBL/GenBank/DDBJ whole genome shotgun (WGS) entry which is preliminary data.</text>
</comment>
<feature type="chain" id="PRO_5038636517" description="Lipoprotein" evidence="1">
    <location>
        <begin position="23"/>
        <end position="236"/>
    </location>
</feature>
<sequence>MKLKKIASMMLAGVMAVSMLTACGGNTTDDTQKPEEPNVTPSTSASAQTLVNNMSKEAQNKVTAVSNGDLDAALKSAVEDYFSNADVVKYGQVFEIYPYGYGVNPSDARRTDIGEALVKNLNAYDDEIGNLNNIGFKADARTAVEVYGVNGSVTDKDVLEQLGHKITQSVENLKTEDTTKYDNATHVQQYIDYDYEVSVSIVTADGRVWGIEDTVKFVAVAVTRTGTVEAGMDNLI</sequence>
<dbReference type="EMBL" id="DWWN01000058">
    <property type="protein sequence ID" value="HJC46218.1"/>
    <property type="molecule type" value="Genomic_DNA"/>
</dbReference>
<organism evidence="2 3">
    <name type="scientific">Candidatus Faecalibacterium faecigallinarum</name>
    <dbReference type="NCBI Taxonomy" id="2838577"/>
    <lineage>
        <taxon>Bacteria</taxon>
        <taxon>Bacillati</taxon>
        <taxon>Bacillota</taxon>
        <taxon>Clostridia</taxon>
        <taxon>Eubacteriales</taxon>
        <taxon>Oscillospiraceae</taxon>
        <taxon>Faecalibacterium</taxon>
    </lineage>
</organism>
<dbReference type="Proteomes" id="UP000823906">
    <property type="component" value="Unassembled WGS sequence"/>
</dbReference>
<dbReference type="AlphaFoldDB" id="A0A9D2PC98"/>
<keyword evidence="1" id="KW-0732">Signal</keyword>
<dbReference type="PROSITE" id="PS51257">
    <property type="entry name" value="PROKAR_LIPOPROTEIN"/>
    <property type="match status" value="1"/>
</dbReference>
<protein>
    <recommendedName>
        <fullName evidence="4">Lipoprotein</fullName>
    </recommendedName>
</protein>
<feature type="signal peptide" evidence="1">
    <location>
        <begin position="1"/>
        <end position="22"/>
    </location>
</feature>